<dbReference type="AlphaFoldDB" id="A0AA97CWW4"/>
<dbReference type="PROSITE" id="PS50995">
    <property type="entry name" value="HTH_MARR_2"/>
    <property type="match status" value="1"/>
</dbReference>
<dbReference type="GO" id="GO:0003700">
    <property type="term" value="F:DNA-binding transcription factor activity"/>
    <property type="evidence" value="ECO:0007669"/>
    <property type="project" value="InterPro"/>
</dbReference>
<dbReference type="InterPro" id="IPR036390">
    <property type="entry name" value="WH_DNA-bd_sf"/>
</dbReference>
<proteinExistence type="predicted"/>
<feature type="domain" description="HTH marR-type" evidence="1">
    <location>
        <begin position="7"/>
        <end position="142"/>
    </location>
</feature>
<dbReference type="PANTHER" id="PTHR39515">
    <property type="entry name" value="CONSERVED PROTEIN"/>
    <property type="match status" value="1"/>
</dbReference>
<dbReference type="InterPro" id="IPR000835">
    <property type="entry name" value="HTH_MarR-typ"/>
</dbReference>
<evidence type="ECO:0000259" key="1">
    <source>
        <dbReference type="PROSITE" id="PS50995"/>
    </source>
</evidence>
<dbReference type="PANTHER" id="PTHR39515:SF2">
    <property type="entry name" value="HTH-TYPE TRANSCRIPTIONAL REGULATOR RV0880"/>
    <property type="match status" value="1"/>
</dbReference>
<dbReference type="InterPro" id="IPR052526">
    <property type="entry name" value="HTH-type_Bedaq_tolerance"/>
</dbReference>
<reference evidence="2" key="1">
    <citation type="submission" date="2023-06" db="EMBL/GenBank/DDBJ databases">
        <title>Gordonia sp. nov. and Pseudochrobactrum sp. nov., two species isolated from the burying beetle Nicrophorus vespilloides.</title>
        <authorList>
            <person name="Poehlein A."/>
            <person name="Guzman J."/>
            <person name="Daniel R."/>
            <person name="Vilcinskas A."/>
        </authorList>
    </citation>
    <scope>NUCLEOTIDE SEQUENCE</scope>
    <source>
        <strain evidence="2">MP11Mi</strain>
    </source>
</reference>
<sequence length="152" mass="16971">MANRDNARTTAGEIRVVFSRLRRRFREVAQFDELTPSQTSVLSRLVGAETSSSELAAHERVRPQSMAATVAVLVERGFVERSPDPNDGRRQLLSLSTAGRAFVDGTRRTREEWLAEAVAERLSDAERETVDAALPLLARLAEWPNNPETEQP</sequence>
<accession>A0AA97CWW4</accession>
<evidence type="ECO:0000313" key="2">
    <source>
        <dbReference type="EMBL" id="WOC13264.1"/>
    </source>
</evidence>
<dbReference type="InterPro" id="IPR036388">
    <property type="entry name" value="WH-like_DNA-bd_sf"/>
</dbReference>
<name>A0AA97CWW4_9ACTN</name>
<dbReference type="SUPFAM" id="SSF46785">
    <property type="entry name" value="Winged helix' DNA-binding domain"/>
    <property type="match status" value="1"/>
</dbReference>
<dbReference type="EMBL" id="CP128986">
    <property type="protein sequence ID" value="WOC13264.1"/>
    <property type="molecule type" value="Genomic_DNA"/>
</dbReference>
<protein>
    <submittedName>
        <fullName evidence="2">HTH-type transcriptional regulator</fullName>
    </submittedName>
</protein>
<organism evidence="2">
    <name type="scientific">Gordonia sp. MP11Mi</name>
    <dbReference type="NCBI Taxonomy" id="3022769"/>
    <lineage>
        <taxon>Bacteria</taxon>
        <taxon>Bacillati</taxon>
        <taxon>Actinomycetota</taxon>
        <taxon>Actinomycetes</taxon>
        <taxon>Mycobacteriales</taxon>
        <taxon>Gordoniaceae</taxon>
        <taxon>Gordonia</taxon>
    </lineage>
</organism>
<dbReference type="Pfam" id="PF12802">
    <property type="entry name" value="MarR_2"/>
    <property type="match status" value="1"/>
</dbReference>
<dbReference type="SMART" id="SM00347">
    <property type="entry name" value="HTH_MARR"/>
    <property type="match status" value="1"/>
</dbReference>
<dbReference type="Gene3D" id="1.10.287.100">
    <property type="match status" value="1"/>
</dbReference>
<dbReference type="Gene3D" id="1.10.10.10">
    <property type="entry name" value="Winged helix-like DNA-binding domain superfamily/Winged helix DNA-binding domain"/>
    <property type="match status" value="1"/>
</dbReference>
<gene>
    <name evidence="2" type="ORF">MP11Mi_23650</name>
</gene>
<dbReference type="RefSeq" id="WP_420039095.1">
    <property type="nucleotide sequence ID" value="NZ_CP128986.1"/>
</dbReference>